<feature type="region of interest" description="Disordered" evidence="1">
    <location>
        <begin position="58"/>
        <end position="77"/>
    </location>
</feature>
<name>W9QF36_9ROSA</name>
<organism evidence="3 4">
    <name type="scientific">Morus notabilis</name>
    <dbReference type="NCBI Taxonomy" id="981085"/>
    <lineage>
        <taxon>Eukaryota</taxon>
        <taxon>Viridiplantae</taxon>
        <taxon>Streptophyta</taxon>
        <taxon>Embryophyta</taxon>
        <taxon>Tracheophyta</taxon>
        <taxon>Spermatophyta</taxon>
        <taxon>Magnoliopsida</taxon>
        <taxon>eudicotyledons</taxon>
        <taxon>Gunneridae</taxon>
        <taxon>Pentapetalae</taxon>
        <taxon>rosids</taxon>
        <taxon>fabids</taxon>
        <taxon>Rosales</taxon>
        <taxon>Moraceae</taxon>
        <taxon>Moreae</taxon>
        <taxon>Morus</taxon>
    </lineage>
</organism>
<dbReference type="KEGG" id="mnt:21396756"/>
<evidence type="ECO:0000256" key="2">
    <source>
        <dbReference type="SAM" id="SignalP"/>
    </source>
</evidence>
<evidence type="ECO:0000313" key="3">
    <source>
        <dbReference type="EMBL" id="EXB31953.1"/>
    </source>
</evidence>
<keyword evidence="2" id="KW-0732">Signal</keyword>
<dbReference type="AlphaFoldDB" id="W9QF36"/>
<dbReference type="PANTHER" id="PTHR37908">
    <property type="entry name" value="TRANSMEMBRANE PROTEIN"/>
    <property type="match status" value="1"/>
</dbReference>
<dbReference type="EMBL" id="KE343519">
    <property type="protein sequence ID" value="EXB31953.1"/>
    <property type="molecule type" value="Genomic_DNA"/>
</dbReference>
<protein>
    <submittedName>
        <fullName evidence="3">Uncharacterized protein</fullName>
    </submittedName>
</protein>
<feature type="compositionally biased region" description="Basic and acidic residues" evidence="1">
    <location>
        <begin position="59"/>
        <end position="68"/>
    </location>
</feature>
<proteinExistence type="predicted"/>
<accession>W9QF36</accession>
<dbReference type="PANTHER" id="PTHR37908:SF3">
    <property type="entry name" value="TRANSMEMBRANE PROTEIN"/>
    <property type="match status" value="1"/>
</dbReference>
<gene>
    <name evidence="3" type="ORF">L484_013585</name>
</gene>
<dbReference type="OrthoDB" id="1655189at2759"/>
<sequence>MGRPCFLTTALLVSFFMFLLFSHGFGRTLKSTIQDEDSSVEVKEVGGNSREIIEVMDYEGPHPNKNERGINVSPPPT</sequence>
<keyword evidence="4" id="KW-1185">Reference proteome</keyword>
<evidence type="ECO:0000256" key="1">
    <source>
        <dbReference type="SAM" id="MobiDB-lite"/>
    </source>
</evidence>
<feature type="signal peptide" evidence="2">
    <location>
        <begin position="1"/>
        <end position="26"/>
    </location>
</feature>
<feature type="chain" id="PRO_5004931931" evidence="2">
    <location>
        <begin position="27"/>
        <end position="77"/>
    </location>
</feature>
<dbReference type="Proteomes" id="UP000030645">
    <property type="component" value="Unassembled WGS sequence"/>
</dbReference>
<evidence type="ECO:0000313" key="4">
    <source>
        <dbReference type="Proteomes" id="UP000030645"/>
    </source>
</evidence>
<reference evidence="4" key="1">
    <citation type="submission" date="2013-01" db="EMBL/GenBank/DDBJ databases">
        <title>Draft Genome Sequence of a Mulberry Tree, Morus notabilis C.K. Schneid.</title>
        <authorList>
            <person name="He N."/>
            <person name="Zhao S."/>
        </authorList>
    </citation>
    <scope>NUCLEOTIDE SEQUENCE</scope>
</reference>